<keyword evidence="2" id="KW-1185">Reference proteome</keyword>
<dbReference type="EMBL" id="JANHNZ010000001">
    <property type="protein sequence ID" value="MCQ9209245.1"/>
    <property type="molecule type" value="Genomic_DNA"/>
</dbReference>
<evidence type="ECO:0000313" key="1">
    <source>
        <dbReference type="EMBL" id="MCQ9209245.1"/>
    </source>
</evidence>
<evidence type="ECO:0000313" key="2">
    <source>
        <dbReference type="Proteomes" id="UP001059480"/>
    </source>
</evidence>
<dbReference type="Gene3D" id="3.40.50.1240">
    <property type="entry name" value="Phosphoglycerate mutase-like"/>
    <property type="match status" value="1"/>
</dbReference>
<proteinExistence type="predicted"/>
<dbReference type="InterPro" id="IPR050275">
    <property type="entry name" value="PGM_Phosphatase"/>
</dbReference>
<reference evidence="1" key="3">
    <citation type="journal article" date="2023" name="Microbiol. Resour. Announc.">
        <title>Draft Genome Sequence of Granulicatella sp. Strain S8, Isolated from a Marine Fish, Seriola quinqueradiata.</title>
        <authorList>
            <person name="Lee M."/>
            <person name="Farooq A."/>
            <person name="Jeong J.B."/>
            <person name="Jung M.Y."/>
        </authorList>
    </citation>
    <scope>NUCLEOTIDE SEQUENCE</scope>
    <source>
        <strain evidence="1">S8</strain>
    </source>
</reference>
<gene>
    <name evidence="1" type="ORF">NPA36_01515</name>
</gene>
<organism evidence="1 2">
    <name type="scientific">Granulicatella seriolae</name>
    <dbReference type="NCBI Taxonomy" id="2967226"/>
    <lineage>
        <taxon>Bacteria</taxon>
        <taxon>Bacillati</taxon>
        <taxon>Bacillota</taxon>
        <taxon>Bacilli</taxon>
        <taxon>Lactobacillales</taxon>
        <taxon>Carnobacteriaceae</taxon>
        <taxon>Granulicatella</taxon>
    </lineage>
</organism>
<dbReference type="Pfam" id="PF00300">
    <property type="entry name" value="His_Phos_1"/>
    <property type="match status" value="1"/>
</dbReference>
<dbReference type="PANTHER" id="PTHR48100">
    <property type="entry name" value="BROAD-SPECIFICITY PHOSPHATASE YOR283W-RELATED"/>
    <property type="match status" value="1"/>
</dbReference>
<comment type="caution">
    <text evidence="1">The sequence shown here is derived from an EMBL/GenBank/DDBJ whole genome shotgun (WGS) entry which is preliminary data.</text>
</comment>
<dbReference type="RefSeq" id="WP_256944350.1">
    <property type="nucleotide sequence ID" value="NZ_JANHNZ010000001.1"/>
</dbReference>
<dbReference type="SMART" id="SM00855">
    <property type="entry name" value="PGAM"/>
    <property type="match status" value="1"/>
</dbReference>
<dbReference type="InterPro" id="IPR013078">
    <property type="entry name" value="His_Pase_superF_clade-1"/>
</dbReference>
<protein>
    <submittedName>
        <fullName evidence="1">Phosphoglycerate mutase family protein</fullName>
    </submittedName>
</protein>
<name>A0ABT1WL96_9LACT</name>
<reference evidence="1" key="2">
    <citation type="journal article" date="2023" name="Curr. Microbiol.">
        <title>Granulicatella seriolae sp. nov., a Novel Facultative Anaerobe Isolated from Yellowtail Marine Fish.</title>
        <authorList>
            <person name="Lee M."/>
            <person name="Choi Y.J."/>
            <person name="Farooq A."/>
            <person name="Jeong J.B."/>
            <person name="Jung M.Y."/>
        </authorList>
    </citation>
    <scope>NUCLEOTIDE SEQUENCE</scope>
    <source>
        <strain evidence="1">S8</strain>
    </source>
</reference>
<reference evidence="1" key="1">
    <citation type="submission" date="2022-07" db="EMBL/GenBank/DDBJ databases">
        <authorList>
            <person name="Jung M.-Y."/>
            <person name="Lee M."/>
        </authorList>
    </citation>
    <scope>NUCLEOTIDE SEQUENCE</scope>
    <source>
        <strain evidence="1">S8</strain>
    </source>
</reference>
<dbReference type="InterPro" id="IPR029033">
    <property type="entry name" value="His_PPase_superfam"/>
</dbReference>
<dbReference type="SUPFAM" id="SSF53254">
    <property type="entry name" value="Phosphoglycerate mutase-like"/>
    <property type="match status" value="1"/>
</dbReference>
<sequence>MMKLYFIRHGITENNTQQRFNGGNTHSPLTEEGIKKLRKTKAFLENQGIAFSKIYVSPQQRAIDTMKHIVSQELQDTTPIFYNEHLREIFFGQWEGQLFEPLLSHPQVQNLRYYPNDYDPSEFGGEDYRSLLARGKSFLEELDYNDDENYLIVGHGVMLTCLLQSLKGAELPDIRKDGIIHNGSVSVVEVSQDGTKSVQIFNLLP</sequence>
<dbReference type="PANTHER" id="PTHR48100:SF1">
    <property type="entry name" value="HISTIDINE PHOSPHATASE FAMILY PROTEIN-RELATED"/>
    <property type="match status" value="1"/>
</dbReference>
<dbReference type="CDD" id="cd07067">
    <property type="entry name" value="HP_PGM_like"/>
    <property type="match status" value="1"/>
</dbReference>
<dbReference type="Proteomes" id="UP001059480">
    <property type="component" value="Unassembled WGS sequence"/>
</dbReference>
<accession>A0ABT1WL96</accession>